<dbReference type="EMBL" id="CAAALY010263989">
    <property type="protein sequence ID" value="VEL40186.1"/>
    <property type="molecule type" value="Genomic_DNA"/>
</dbReference>
<dbReference type="Proteomes" id="UP000784294">
    <property type="component" value="Unassembled WGS sequence"/>
</dbReference>
<comment type="caution">
    <text evidence="2">The sequence shown here is derived from an EMBL/GenBank/DDBJ whole genome shotgun (WGS) entry which is preliminary data.</text>
</comment>
<gene>
    <name evidence="2" type="ORF">PXEA_LOCUS33626</name>
</gene>
<accession>A0A3S5CUZ6</accession>
<organism evidence="2 3">
    <name type="scientific">Protopolystoma xenopodis</name>
    <dbReference type="NCBI Taxonomy" id="117903"/>
    <lineage>
        <taxon>Eukaryota</taxon>
        <taxon>Metazoa</taxon>
        <taxon>Spiralia</taxon>
        <taxon>Lophotrochozoa</taxon>
        <taxon>Platyhelminthes</taxon>
        <taxon>Monogenea</taxon>
        <taxon>Polyopisthocotylea</taxon>
        <taxon>Polystomatidea</taxon>
        <taxon>Polystomatidae</taxon>
        <taxon>Protopolystoma</taxon>
    </lineage>
</organism>
<keyword evidence="3" id="KW-1185">Reference proteome</keyword>
<protein>
    <submittedName>
        <fullName evidence="2">Uncharacterized protein</fullName>
    </submittedName>
</protein>
<keyword evidence="1" id="KW-1133">Transmembrane helix</keyword>
<reference evidence="2" key="1">
    <citation type="submission" date="2018-11" db="EMBL/GenBank/DDBJ databases">
        <authorList>
            <consortium name="Pathogen Informatics"/>
        </authorList>
    </citation>
    <scope>NUCLEOTIDE SEQUENCE</scope>
</reference>
<keyword evidence="1" id="KW-0812">Transmembrane</keyword>
<evidence type="ECO:0000313" key="2">
    <source>
        <dbReference type="EMBL" id="VEL40186.1"/>
    </source>
</evidence>
<evidence type="ECO:0000256" key="1">
    <source>
        <dbReference type="SAM" id="Phobius"/>
    </source>
</evidence>
<feature type="transmembrane region" description="Helical" evidence="1">
    <location>
        <begin position="39"/>
        <end position="59"/>
    </location>
</feature>
<dbReference type="AlphaFoldDB" id="A0A3S5CUZ6"/>
<sequence length="145" mass="16007">MTSDICPISSLVGSCKPFSCQTGRAEKPPVFLIEKTVSVVPQALAVWLGYLPALVYMPIRIRTRRVMIEEMLACLAGVKRTKETPDNTFLPGPPIHRLNHTRTRFVDKAGRGCRPRMNGAHAGEGSSDPVGNFLYLPSLSKRMLI</sequence>
<evidence type="ECO:0000313" key="3">
    <source>
        <dbReference type="Proteomes" id="UP000784294"/>
    </source>
</evidence>
<name>A0A3S5CUZ6_9PLAT</name>
<keyword evidence="1" id="KW-0472">Membrane</keyword>
<proteinExistence type="predicted"/>